<protein>
    <submittedName>
        <fullName evidence="2">Voltage-dependent calcium channel type D subunit alpha-1</fullName>
    </submittedName>
</protein>
<sequence length="43" mass="5069">MLSCDNKRLRRICRKMVKSKAFYWIVIVLVFLNTLALASEHNS</sequence>
<gene>
    <name evidence="2" type="ORF">X975_25876</name>
</gene>
<feature type="transmembrane region" description="Helical" evidence="1">
    <location>
        <begin position="21"/>
        <end position="39"/>
    </location>
</feature>
<dbReference type="Proteomes" id="UP000054359">
    <property type="component" value="Unassembled WGS sequence"/>
</dbReference>
<dbReference type="OrthoDB" id="8300562at2759"/>
<name>A0A087TYL5_STEMI</name>
<keyword evidence="1" id="KW-0472">Membrane</keyword>
<organism evidence="2 3">
    <name type="scientific">Stegodyphus mimosarum</name>
    <name type="common">African social velvet spider</name>
    <dbReference type="NCBI Taxonomy" id="407821"/>
    <lineage>
        <taxon>Eukaryota</taxon>
        <taxon>Metazoa</taxon>
        <taxon>Ecdysozoa</taxon>
        <taxon>Arthropoda</taxon>
        <taxon>Chelicerata</taxon>
        <taxon>Arachnida</taxon>
        <taxon>Araneae</taxon>
        <taxon>Araneomorphae</taxon>
        <taxon>Entelegynae</taxon>
        <taxon>Eresoidea</taxon>
        <taxon>Eresidae</taxon>
        <taxon>Stegodyphus</taxon>
    </lineage>
</organism>
<feature type="non-terminal residue" evidence="2">
    <location>
        <position position="43"/>
    </location>
</feature>
<proteinExistence type="predicted"/>
<evidence type="ECO:0000313" key="2">
    <source>
        <dbReference type="EMBL" id="KFM70204.1"/>
    </source>
</evidence>
<evidence type="ECO:0000256" key="1">
    <source>
        <dbReference type="SAM" id="Phobius"/>
    </source>
</evidence>
<evidence type="ECO:0000313" key="3">
    <source>
        <dbReference type="Proteomes" id="UP000054359"/>
    </source>
</evidence>
<accession>A0A087TYL5</accession>
<dbReference type="STRING" id="407821.A0A087TYL5"/>
<keyword evidence="1" id="KW-0812">Transmembrane</keyword>
<keyword evidence="1" id="KW-1133">Transmembrane helix</keyword>
<dbReference type="AlphaFoldDB" id="A0A087TYL5"/>
<dbReference type="EMBL" id="KK117338">
    <property type="protein sequence ID" value="KFM70204.1"/>
    <property type="molecule type" value="Genomic_DNA"/>
</dbReference>
<reference evidence="2 3" key="1">
    <citation type="submission" date="2013-11" db="EMBL/GenBank/DDBJ databases">
        <title>Genome sequencing of Stegodyphus mimosarum.</title>
        <authorList>
            <person name="Bechsgaard J."/>
        </authorList>
    </citation>
    <scope>NUCLEOTIDE SEQUENCE [LARGE SCALE GENOMIC DNA]</scope>
</reference>
<keyword evidence="3" id="KW-1185">Reference proteome</keyword>